<dbReference type="PRINTS" id="PR01415">
    <property type="entry name" value="ANKYRIN"/>
</dbReference>
<proteinExistence type="predicted"/>
<dbReference type="PROSITE" id="PS50181">
    <property type="entry name" value="FBOX"/>
    <property type="match status" value="1"/>
</dbReference>
<evidence type="ECO:0000313" key="6">
    <source>
        <dbReference type="Proteomes" id="UP000070168"/>
    </source>
</evidence>
<dbReference type="PROSITE" id="PS50088">
    <property type="entry name" value="ANK_REPEAT"/>
    <property type="match status" value="5"/>
</dbReference>
<dbReference type="InterPro" id="IPR036770">
    <property type="entry name" value="Ankyrin_rpt-contain_sf"/>
</dbReference>
<dbReference type="PANTHER" id="PTHR24198:SF165">
    <property type="entry name" value="ANKYRIN REPEAT-CONTAINING PROTEIN-RELATED"/>
    <property type="match status" value="1"/>
</dbReference>
<dbReference type="Proteomes" id="UP000070168">
    <property type="component" value="Unassembled WGS sequence"/>
</dbReference>
<keyword evidence="1" id="KW-0677">Repeat</keyword>
<sequence length="366" mass="39142">MSIRQVRSSPLLALPIEVILMIADILDTRDLGSFLRTARRYASILDSHLYQRGRSYICADEISVLEWAAKRNQAPVIRKLLRKTRDAPIPLEAKSKALCLAAEAGMHCIIELLVDAGADLSSAIDMGRRSTCSALQLAAGNGHEIAAGVLLGMGADINATNSIQETALHYAARGGQESVTRLLLERGADVAVLTNERKTALHYAVLSRNEAVVKLLLEKGVDIDAVSSTGHTALLSVFDTETSISESILNLLLAKGANVTIPEPSKHMTALHFAAVDGNEWAVRSLLGNGANVMEGDYLGYTALHMAAECGNEAVVRILLEKGADVSAVAAEEEDETPRNLAECNGHGAIVRLLEEAATQHLKNIA</sequence>
<dbReference type="InterPro" id="IPR036047">
    <property type="entry name" value="F-box-like_dom_sf"/>
</dbReference>
<organism evidence="5 6">
    <name type="scientific">Penicillium patulum</name>
    <name type="common">Penicillium griseofulvum</name>
    <dbReference type="NCBI Taxonomy" id="5078"/>
    <lineage>
        <taxon>Eukaryota</taxon>
        <taxon>Fungi</taxon>
        <taxon>Dikarya</taxon>
        <taxon>Ascomycota</taxon>
        <taxon>Pezizomycotina</taxon>
        <taxon>Eurotiomycetes</taxon>
        <taxon>Eurotiomycetidae</taxon>
        <taxon>Eurotiales</taxon>
        <taxon>Aspergillaceae</taxon>
        <taxon>Penicillium</taxon>
    </lineage>
</organism>
<dbReference type="SUPFAM" id="SSF81383">
    <property type="entry name" value="F-box domain"/>
    <property type="match status" value="1"/>
</dbReference>
<gene>
    <name evidence="5" type="ORF">PGRI_062740</name>
</gene>
<accession>A0A135LMX0</accession>
<feature type="repeat" description="ANK" evidence="3">
    <location>
        <begin position="196"/>
        <end position="228"/>
    </location>
</feature>
<dbReference type="Gene3D" id="1.25.40.20">
    <property type="entry name" value="Ankyrin repeat-containing domain"/>
    <property type="match status" value="3"/>
</dbReference>
<dbReference type="OrthoDB" id="341259at2759"/>
<dbReference type="InterPro" id="IPR001810">
    <property type="entry name" value="F-box_dom"/>
</dbReference>
<comment type="caution">
    <text evidence="5">The sequence shown here is derived from an EMBL/GenBank/DDBJ whole genome shotgun (WGS) entry which is preliminary data.</text>
</comment>
<dbReference type="PROSITE" id="PS50297">
    <property type="entry name" value="ANK_REP_REGION"/>
    <property type="match status" value="4"/>
</dbReference>
<dbReference type="GeneID" id="63709288"/>
<protein>
    <recommendedName>
        <fullName evidence="4">F-box domain-containing protein</fullName>
    </recommendedName>
</protein>
<keyword evidence="6" id="KW-1185">Reference proteome</keyword>
<dbReference type="STRING" id="5078.A0A135LMX0"/>
<keyword evidence="2 3" id="KW-0040">ANK repeat</keyword>
<evidence type="ECO:0000256" key="1">
    <source>
        <dbReference type="ARBA" id="ARBA00022737"/>
    </source>
</evidence>
<evidence type="ECO:0000313" key="5">
    <source>
        <dbReference type="EMBL" id="KXG50307.1"/>
    </source>
</evidence>
<feature type="repeat" description="ANK" evidence="3">
    <location>
        <begin position="130"/>
        <end position="162"/>
    </location>
</feature>
<feature type="domain" description="F-box" evidence="4">
    <location>
        <begin position="8"/>
        <end position="53"/>
    </location>
</feature>
<feature type="repeat" description="ANK" evidence="3">
    <location>
        <begin position="266"/>
        <end position="298"/>
    </location>
</feature>
<dbReference type="SUPFAM" id="SSF48403">
    <property type="entry name" value="Ankyrin repeat"/>
    <property type="match status" value="1"/>
</dbReference>
<dbReference type="Pfam" id="PF12796">
    <property type="entry name" value="Ank_2"/>
    <property type="match status" value="2"/>
</dbReference>
<evidence type="ECO:0000259" key="4">
    <source>
        <dbReference type="PROSITE" id="PS50181"/>
    </source>
</evidence>
<evidence type="ECO:0000256" key="3">
    <source>
        <dbReference type="PROSITE-ProRule" id="PRU00023"/>
    </source>
</evidence>
<evidence type="ECO:0000256" key="2">
    <source>
        <dbReference type="ARBA" id="ARBA00023043"/>
    </source>
</evidence>
<dbReference type="EMBL" id="LHQR01000048">
    <property type="protein sequence ID" value="KXG50307.1"/>
    <property type="molecule type" value="Genomic_DNA"/>
</dbReference>
<dbReference type="SMART" id="SM00248">
    <property type="entry name" value="ANK"/>
    <property type="match status" value="8"/>
</dbReference>
<reference evidence="5 6" key="1">
    <citation type="journal article" date="2016" name="BMC Genomics">
        <title>Genome sequencing and secondary metabolism of the postharvest pathogen Penicillium griseofulvum.</title>
        <authorList>
            <person name="Banani H."/>
            <person name="Marcet-Houben M."/>
            <person name="Ballester A.R."/>
            <person name="Abbruscato P."/>
            <person name="Gonzalez-Candelas L."/>
            <person name="Gabaldon T."/>
            <person name="Spadaro D."/>
        </authorList>
    </citation>
    <scope>NUCLEOTIDE SEQUENCE [LARGE SCALE GENOMIC DNA]</scope>
    <source>
        <strain evidence="5 6">PG3</strain>
    </source>
</reference>
<dbReference type="AlphaFoldDB" id="A0A135LMX0"/>
<dbReference type="PANTHER" id="PTHR24198">
    <property type="entry name" value="ANKYRIN REPEAT AND PROTEIN KINASE DOMAIN-CONTAINING PROTEIN"/>
    <property type="match status" value="1"/>
</dbReference>
<dbReference type="RefSeq" id="XP_040648843.1">
    <property type="nucleotide sequence ID" value="XM_040793988.1"/>
</dbReference>
<name>A0A135LMX0_PENPA</name>
<feature type="repeat" description="ANK" evidence="3">
    <location>
        <begin position="299"/>
        <end position="331"/>
    </location>
</feature>
<feature type="repeat" description="ANK" evidence="3">
    <location>
        <begin position="163"/>
        <end position="195"/>
    </location>
</feature>
<dbReference type="OMA" id="IMIACEN"/>
<dbReference type="InterPro" id="IPR002110">
    <property type="entry name" value="Ankyrin_rpt"/>
</dbReference>